<organism evidence="1 2">
    <name type="scientific">Pleurotus cornucopiae</name>
    <name type="common">Cornucopia mushroom</name>
    <dbReference type="NCBI Taxonomy" id="5321"/>
    <lineage>
        <taxon>Eukaryota</taxon>
        <taxon>Fungi</taxon>
        <taxon>Dikarya</taxon>
        <taxon>Basidiomycota</taxon>
        <taxon>Agaricomycotina</taxon>
        <taxon>Agaricomycetes</taxon>
        <taxon>Agaricomycetidae</taxon>
        <taxon>Agaricales</taxon>
        <taxon>Pleurotineae</taxon>
        <taxon>Pleurotaceae</taxon>
        <taxon>Pleurotus</taxon>
    </lineage>
</organism>
<dbReference type="Proteomes" id="UP000824881">
    <property type="component" value="Unassembled WGS sequence"/>
</dbReference>
<sequence>MLVVGLPPKHVLNRIAPSYFRKPKASPETWVDPDPRTQAEDARYLSKYIFPRQYGLSSPFMIKRQQYERYTIPDYTDREQEIQSQGTCKTPKRLKESLKILQRMVWKHSKCGYKPLRDKFCPSKAKPSGKEDFDSTTILEMMSEDSSTLFSQPAQLDTSMDTSRYEASLGAIDQAKPRPKFAEFACGYVEVYRYIAAITHCVIPKAFWGSEANYRLIMRHVKRFITCRRYETLSLHCVLQGFSTAACEWLMPRGEKAQKQRRVSVSDSLKRRELLEEFLFWYFDGFILPLLKTTFYITESSAFRNKTLYFRQDDWETLCTPLLEKLTLTTFTQIPDVDAEELLRQRKLGFAFVRLLPKDTGVRPIVNLRRKVQNRVGTFSGPEKSINQILQAAFHILSYEKQNKPSLLGASVFSPDEIHKKLKSFKASLPKDARGKLPKLYFVKLDVQACFDSITQAKLLDILRSLISEETYLLQRYGKVSSFAGKIERRYMKRAVPDDDQPHFLRYATELASCLRGTIFADQVVYPHAKQNDILQLLEEHITENIVKIGSHYYQQTVGIPQGSILSTLLCSFFYGDMEKRFPAAVSEGEDSIMLRMVDDYLFVTTSLTKARKFLTMMLEGHPEYGCFISKEKTLINFDHGQMVMNVVAPSDQRFPWCGLSINMKDLSVAVDYSRFHGTSIGNTLTVDRGRNPGKTFVNKILRLAKSRSQAILYDPELNSEHVVLLNLGTQDEARLCLLISFHLPGGAIHEQFIMQNFKADLCFSTQNRHDLVGAHPRATVPSMLIKARLGMHAFMSILALKNLHGRHTLAMLLRDLAARKYRHNNKRFRKLVTEGISSIAPIRF</sequence>
<reference evidence="1 2" key="1">
    <citation type="journal article" date="2021" name="Appl. Environ. Microbiol.">
        <title>Genetic linkage and physical mapping for an oyster mushroom Pleurotus cornucopiae and QTL analysis for the trait cap color.</title>
        <authorList>
            <person name="Zhang Y."/>
            <person name="Gao W."/>
            <person name="Sonnenberg A."/>
            <person name="Chen Q."/>
            <person name="Zhang J."/>
            <person name="Huang C."/>
        </authorList>
    </citation>
    <scope>NUCLEOTIDE SEQUENCE [LARGE SCALE GENOMIC DNA]</scope>
    <source>
        <strain evidence="1">CCMSSC00406</strain>
    </source>
</reference>
<name>A0ACB7J230_PLECO</name>
<accession>A0ACB7J230</accession>
<evidence type="ECO:0000313" key="1">
    <source>
        <dbReference type="EMBL" id="KAG9224622.1"/>
    </source>
</evidence>
<gene>
    <name evidence="1" type="ORF">CCMSSC00406_0002227</name>
</gene>
<comment type="caution">
    <text evidence="1">The sequence shown here is derived from an EMBL/GenBank/DDBJ whole genome shotgun (WGS) entry which is preliminary data.</text>
</comment>
<evidence type="ECO:0000313" key="2">
    <source>
        <dbReference type="Proteomes" id="UP000824881"/>
    </source>
</evidence>
<dbReference type="EMBL" id="WQMT02000003">
    <property type="protein sequence ID" value="KAG9224622.1"/>
    <property type="molecule type" value="Genomic_DNA"/>
</dbReference>
<proteinExistence type="predicted"/>
<protein>
    <submittedName>
        <fullName evidence="1">Uncharacterized protein</fullName>
    </submittedName>
</protein>
<keyword evidence="2" id="KW-1185">Reference proteome</keyword>